<dbReference type="AlphaFoldDB" id="A0A0F9KLR2"/>
<dbReference type="EMBL" id="LAZR01013201">
    <property type="protein sequence ID" value="KKM23078.1"/>
    <property type="molecule type" value="Genomic_DNA"/>
</dbReference>
<proteinExistence type="predicted"/>
<comment type="caution">
    <text evidence="1">The sequence shown here is derived from an EMBL/GenBank/DDBJ whole genome shotgun (WGS) entry which is preliminary data.</text>
</comment>
<protein>
    <submittedName>
        <fullName evidence="1">Uncharacterized protein</fullName>
    </submittedName>
</protein>
<accession>A0A0F9KLR2</accession>
<sequence length="148" mass="15564">VGVGTGWATMACSNPSAGTVTSSSDVAIGTSRAGVRLLQISYTTGSNGDAGLFTCITNQYVNGWILYVETDPGATTPTTLYDIDLDNDNGRDVMGGALDDRSATVTEGTRPLDRGNYQVVENYGFLTIQVTAAGSSKTAEILIYYLPF</sequence>
<evidence type="ECO:0000313" key="1">
    <source>
        <dbReference type="EMBL" id="KKM23078.1"/>
    </source>
</evidence>
<reference evidence="1" key="1">
    <citation type="journal article" date="2015" name="Nature">
        <title>Complex archaea that bridge the gap between prokaryotes and eukaryotes.</title>
        <authorList>
            <person name="Spang A."/>
            <person name="Saw J.H."/>
            <person name="Jorgensen S.L."/>
            <person name="Zaremba-Niedzwiedzka K."/>
            <person name="Martijn J."/>
            <person name="Lind A.E."/>
            <person name="van Eijk R."/>
            <person name="Schleper C."/>
            <person name="Guy L."/>
            <person name="Ettema T.J."/>
        </authorList>
    </citation>
    <scope>NUCLEOTIDE SEQUENCE</scope>
</reference>
<name>A0A0F9KLR2_9ZZZZ</name>
<gene>
    <name evidence="1" type="ORF">LCGC14_1618790</name>
</gene>
<organism evidence="1">
    <name type="scientific">marine sediment metagenome</name>
    <dbReference type="NCBI Taxonomy" id="412755"/>
    <lineage>
        <taxon>unclassified sequences</taxon>
        <taxon>metagenomes</taxon>
        <taxon>ecological metagenomes</taxon>
    </lineage>
</organism>
<feature type="non-terminal residue" evidence="1">
    <location>
        <position position="1"/>
    </location>
</feature>